<accession>A0AA92K4M9</accession>
<geneLocation type="plasmid" evidence="1 2">
    <name>pUW774mp</name>
</geneLocation>
<reference evidence="2" key="1">
    <citation type="submission" date="2020-04" db="EMBL/GenBank/DDBJ databases">
        <title>Ralstonia solanacearum UW576, UW763, UW773, and UW774.</title>
        <authorList>
            <person name="Steidl O."/>
            <person name="Truchon A."/>
            <person name="Allen C."/>
        </authorList>
    </citation>
    <scope>NUCLEOTIDE SEQUENCE [LARGE SCALE GENOMIC DNA]</scope>
    <source>
        <strain evidence="2">UW774</strain>
        <plasmid evidence="2">pUW774mp</plasmid>
    </source>
</reference>
<dbReference type="Proteomes" id="UP000593970">
    <property type="component" value="Plasmid pUW774mp"/>
</dbReference>
<protein>
    <submittedName>
        <fullName evidence="1">Uncharacterized protein</fullName>
    </submittedName>
</protein>
<organism evidence="1 2">
    <name type="scientific">Ralstonia solanacearum</name>
    <name type="common">Pseudomonas solanacearum</name>
    <dbReference type="NCBI Taxonomy" id="305"/>
    <lineage>
        <taxon>Bacteria</taxon>
        <taxon>Pseudomonadati</taxon>
        <taxon>Pseudomonadota</taxon>
        <taxon>Betaproteobacteria</taxon>
        <taxon>Burkholderiales</taxon>
        <taxon>Burkholderiaceae</taxon>
        <taxon>Ralstonia</taxon>
        <taxon>Ralstonia solanacearum species complex</taxon>
    </lineage>
</organism>
<gene>
    <name evidence="1" type="ORF">HF909_18370</name>
</gene>
<sequence length="66" mass="7451">MQQRDHRQLDLFGEHAHPHHAQLAHQFCLVRDMQIDGLPNGFCPSARKLLDLVVNSSVGQQSEGVH</sequence>
<evidence type="ECO:0000313" key="2">
    <source>
        <dbReference type="Proteomes" id="UP000593970"/>
    </source>
</evidence>
<keyword evidence="1" id="KW-0614">Plasmid</keyword>
<evidence type="ECO:0000313" key="1">
    <source>
        <dbReference type="EMBL" id="QOK98450.1"/>
    </source>
</evidence>
<dbReference type="AlphaFoldDB" id="A0AA92K4M9"/>
<name>A0AA92K4M9_RALSL</name>
<dbReference type="EMBL" id="CP051170">
    <property type="protein sequence ID" value="QOK98450.1"/>
    <property type="molecule type" value="Genomic_DNA"/>
</dbReference>
<proteinExistence type="predicted"/>